<sequence length="71" mass="8240">MKSTKGKLRQAIESQDHARGTEASLVSEVKVLKRYLKAITNFFDERLEHQRSKQELVWAAKLAAKVREKEE</sequence>
<proteinExistence type="predicted"/>
<dbReference type="AlphaFoldDB" id="A0A7J7LEZ4"/>
<organism evidence="2 3">
    <name type="scientific">Kingdonia uniflora</name>
    <dbReference type="NCBI Taxonomy" id="39325"/>
    <lineage>
        <taxon>Eukaryota</taxon>
        <taxon>Viridiplantae</taxon>
        <taxon>Streptophyta</taxon>
        <taxon>Embryophyta</taxon>
        <taxon>Tracheophyta</taxon>
        <taxon>Spermatophyta</taxon>
        <taxon>Magnoliopsida</taxon>
        <taxon>Ranunculales</taxon>
        <taxon>Circaeasteraceae</taxon>
        <taxon>Kingdonia</taxon>
    </lineage>
</organism>
<evidence type="ECO:0000313" key="3">
    <source>
        <dbReference type="Proteomes" id="UP000541444"/>
    </source>
</evidence>
<dbReference type="EMBL" id="JACGCM010002331">
    <property type="protein sequence ID" value="KAF6141195.1"/>
    <property type="molecule type" value="Genomic_DNA"/>
</dbReference>
<evidence type="ECO:0000256" key="1">
    <source>
        <dbReference type="SAM" id="MobiDB-lite"/>
    </source>
</evidence>
<name>A0A7J7LEZ4_9MAGN</name>
<evidence type="ECO:0000313" key="2">
    <source>
        <dbReference type="EMBL" id="KAF6141195.1"/>
    </source>
</evidence>
<accession>A0A7J7LEZ4</accession>
<reference evidence="2 3" key="1">
    <citation type="journal article" date="2020" name="IScience">
        <title>Genome Sequencing of the Endangered Kingdonia uniflora (Circaeasteraceae, Ranunculales) Reveals Potential Mechanisms of Evolutionary Specialization.</title>
        <authorList>
            <person name="Sun Y."/>
            <person name="Deng T."/>
            <person name="Zhang A."/>
            <person name="Moore M.J."/>
            <person name="Landis J.B."/>
            <person name="Lin N."/>
            <person name="Zhang H."/>
            <person name="Zhang X."/>
            <person name="Huang J."/>
            <person name="Zhang X."/>
            <person name="Sun H."/>
            <person name="Wang H."/>
        </authorList>
    </citation>
    <scope>NUCLEOTIDE SEQUENCE [LARGE SCALE GENOMIC DNA]</scope>
    <source>
        <strain evidence="2">TB1705</strain>
        <tissue evidence="2">Leaf</tissue>
    </source>
</reference>
<keyword evidence="3" id="KW-1185">Reference proteome</keyword>
<protein>
    <submittedName>
        <fullName evidence="2">Uncharacterized protein</fullName>
    </submittedName>
</protein>
<gene>
    <name evidence="2" type="ORF">GIB67_018285</name>
</gene>
<comment type="caution">
    <text evidence="2">The sequence shown here is derived from an EMBL/GenBank/DDBJ whole genome shotgun (WGS) entry which is preliminary data.</text>
</comment>
<feature type="region of interest" description="Disordered" evidence="1">
    <location>
        <begin position="1"/>
        <end position="21"/>
    </location>
</feature>
<dbReference type="Proteomes" id="UP000541444">
    <property type="component" value="Unassembled WGS sequence"/>
</dbReference>